<proteinExistence type="predicted"/>
<feature type="region of interest" description="Disordered" evidence="1">
    <location>
        <begin position="90"/>
        <end position="162"/>
    </location>
</feature>
<protein>
    <submittedName>
        <fullName evidence="2">Uncharacterized protein</fullName>
    </submittedName>
</protein>
<evidence type="ECO:0000313" key="2">
    <source>
        <dbReference type="EMBL" id="KAH7021634.1"/>
    </source>
</evidence>
<gene>
    <name evidence="2" type="ORF">B0I36DRAFT_34196</name>
</gene>
<comment type="caution">
    <text evidence="2">The sequence shown here is derived from an EMBL/GenBank/DDBJ whole genome shotgun (WGS) entry which is preliminary data.</text>
</comment>
<accession>A0A9P8XWV7</accession>
<dbReference type="RefSeq" id="XP_046007835.1">
    <property type="nucleotide sequence ID" value="XM_046156048.1"/>
</dbReference>
<reference evidence="2" key="1">
    <citation type="journal article" date="2021" name="Nat. Commun.">
        <title>Genetic determinants of endophytism in the Arabidopsis root mycobiome.</title>
        <authorList>
            <person name="Mesny F."/>
            <person name="Miyauchi S."/>
            <person name="Thiergart T."/>
            <person name="Pickel B."/>
            <person name="Atanasova L."/>
            <person name="Karlsson M."/>
            <person name="Huettel B."/>
            <person name="Barry K.W."/>
            <person name="Haridas S."/>
            <person name="Chen C."/>
            <person name="Bauer D."/>
            <person name="Andreopoulos W."/>
            <person name="Pangilinan J."/>
            <person name="LaButti K."/>
            <person name="Riley R."/>
            <person name="Lipzen A."/>
            <person name="Clum A."/>
            <person name="Drula E."/>
            <person name="Henrissat B."/>
            <person name="Kohler A."/>
            <person name="Grigoriev I.V."/>
            <person name="Martin F.M."/>
            <person name="Hacquard S."/>
        </authorList>
    </citation>
    <scope>NUCLEOTIDE SEQUENCE</scope>
    <source>
        <strain evidence="2">MPI-CAGE-CH-0230</strain>
    </source>
</reference>
<organism evidence="2 3">
    <name type="scientific">Microdochium trichocladiopsis</name>
    <dbReference type="NCBI Taxonomy" id="1682393"/>
    <lineage>
        <taxon>Eukaryota</taxon>
        <taxon>Fungi</taxon>
        <taxon>Dikarya</taxon>
        <taxon>Ascomycota</taxon>
        <taxon>Pezizomycotina</taxon>
        <taxon>Sordariomycetes</taxon>
        <taxon>Xylariomycetidae</taxon>
        <taxon>Xylariales</taxon>
        <taxon>Microdochiaceae</taxon>
        <taxon>Microdochium</taxon>
    </lineage>
</organism>
<evidence type="ECO:0000256" key="1">
    <source>
        <dbReference type="SAM" id="MobiDB-lite"/>
    </source>
</evidence>
<feature type="compositionally biased region" description="Polar residues" evidence="1">
    <location>
        <begin position="153"/>
        <end position="162"/>
    </location>
</feature>
<feature type="compositionally biased region" description="Basic and acidic residues" evidence="1">
    <location>
        <begin position="113"/>
        <end position="122"/>
    </location>
</feature>
<dbReference type="EMBL" id="JAGTJQ010000010">
    <property type="protein sequence ID" value="KAH7021634.1"/>
    <property type="molecule type" value="Genomic_DNA"/>
</dbReference>
<keyword evidence="3" id="KW-1185">Reference proteome</keyword>
<sequence>MDDLNDAGAELWDNNGLTDIASLASDESSINATIAETDDRFMPFHDGWSAQKDEHSAPSPLPFAYTTAQSIIEGFVRIENHLHSTHDTLEPMAESSQLEAPTLARHVQSCHDSSNDHGHEPTDSTSGTIFSLSNNFLSKNDNSGSGGDELSGHPSSNLDGTTQSASATFTDFDFDEPALSPQLSDKDLHDRFNNTFGSWEILRDALVKFADKVPASVVLDDEQYRGIIQLTGLFWRDAVELLSICSHPNASRRTRQLIEENKVVPTLWAVGAAPFLQRFTSDDASNPEHMWTFVLQWVLQLHHLHRNVPEYKHLFARYVGLFAILAMVASPLEADKCRWALTAQFWYRRIAGLA</sequence>
<feature type="compositionally biased region" description="Polar residues" evidence="1">
    <location>
        <begin position="123"/>
        <end position="143"/>
    </location>
</feature>
<dbReference type="GeneID" id="70185594"/>
<name>A0A9P8XWV7_9PEZI</name>
<evidence type="ECO:0000313" key="3">
    <source>
        <dbReference type="Proteomes" id="UP000756346"/>
    </source>
</evidence>
<dbReference type="AlphaFoldDB" id="A0A9P8XWV7"/>
<dbReference type="Proteomes" id="UP000756346">
    <property type="component" value="Unassembled WGS sequence"/>
</dbReference>